<reference evidence="5 6" key="1">
    <citation type="journal article" date="2018" name="Front. Plant Sci.">
        <title>Red Clover (Trifolium pratense) and Zigzag Clover (T. medium) - A Picture of Genomic Similarities and Differences.</title>
        <authorList>
            <person name="Dluhosova J."/>
            <person name="Istvanek J."/>
            <person name="Nedelnik J."/>
            <person name="Repkova J."/>
        </authorList>
    </citation>
    <scope>NUCLEOTIDE SEQUENCE [LARGE SCALE GENOMIC DNA]</scope>
    <source>
        <strain evidence="6">cv. 10/8</strain>
        <tissue evidence="5">Leaf</tissue>
    </source>
</reference>
<dbReference type="Pfam" id="PF18052">
    <property type="entry name" value="Rx_N"/>
    <property type="match status" value="1"/>
</dbReference>
<keyword evidence="6" id="KW-1185">Reference proteome</keyword>
<organism evidence="5 6">
    <name type="scientific">Trifolium medium</name>
    <dbReference type="NCBI Taxonomy" id="97028"/>
    <lineage>
        <taxon>Eukaryota</taxon>
        <taxon>Viridiplantae</taxon>
        <taxon>Streptophyta</taxon>
        <taxon>Embryophyta</taxon>
        <taxon>Tracheophyta</taxon>
        <taxon>Spermatophyta</taxon>
        <taxon>Magnoliopsida</taxon>
        <taxon>eudicotyledons</taxon>
        <taxon>Gunneridae</taxon>
        <taxon>Pentapetalae</taxon>
        <taxon>rosids</taxon>
        <taxon>fabids</taxon>
        <taxon>Fabales</taxon>
        <taxon>Fabaceae</taxon>
        <taxon>Papilionoideae</taxon>
        <taxon>50 kb inversion clade</taxon>
        <taxon>NPAAA clade</taxon>
        <taxon>Hologalegina</taxon>
        <taxon>IRL clade</taxon>
        <taxon>Trifolieae</taxon>
        <taxon>Trifolium</taxon>
    </lineage>
</organism>
<dbReference type="GO" id="GO:0006952">
    <property type="term" value="P:defense response"/>
    <property type="evidence" value="ECO:0007669"/>
    <property type="project" value="UniProtKB-KW"/>
</dbReference>
<dbReference type="EMBL" id="LXQA010013556">
    <property type="protein sequence ID" value="MCH88129.1"/>
    <property type="molecule type" value="Genomic_DNA"/>
</dbReference>
<gene>
    <name evidence="5" type="ORF">A2U01_0009010</name>
</gene>
<keyword evidence="1" id="KW-0677">Repeat</keyword>
<name>A0A392MME0_9FABA</name>
<keyword evidence="2" id="KW-0547">Nucleotide-binding</keyword>
<comment type="caution">
    <text evidence="5">The sequence shown here is derived from an EMBL/GenBank/DDBJ whole genome shotgun (WGS) entry which is preliminary data.</text>
</comment>
<dbReference type="GO" id="GO:0000166">
    <property type="term" value="F:nucleotide binding"/>
    <property type="evidence" value="ECO:0007669"/>
    <property type="project" value="UniProtKB-KW"/>
</dbReference>
<protein>
    <submittedName>
        <fullName evidence="5">Disease resistance protein</fullName>
    </submittedName>
</protein>
<dbReference type="Gene3D" id="1.20.5.4130">
    <property type="match status" value="1"/>
</dbReference>
<sequence>MTDLLQKSWEYVIPLLKAGVILIRSVPKEVDVLTEELEKLRVLIRGAVDKVAAAEEGKTRELLKQKATQLRTIYFSIEDVIDEWNSCLQQEKYG</sequence>
<accession>A0A392MME0</accession>
<evidence type="ECO:0000256" key="2">
    <source>
        <dbReference type="ARBA" id="ARBA00022741"/>
    </source>
</evidence>
<dbReference type="AlphaFoldDB" id="A0A392MME0"/>
<evidence type="ECO:0000256" key="3">
    <source>
        <dbReference type="ARBA" id="ARBA00022821"/>
    </source>
</evidence>
<dbReference type="InterPro" id="IPR041118">
    <property type="entry name" value="Rx_N"/>
</dbReference>
<evidence type="ECO:0000256" key="1">
    <source>
        <dbReference type="ARBA" id="ARBA00022737"/>
    </source>
</evidence>
<feature type="domain" description="Disease resistance N-terminal" evidence="4">
    <location>
        <begin position="13"/>
        <end position="91"/>
    </location>
</feature>
<evidence type="ECO:0000313" key="5">
    <source>
        <dbReference type="EMBL" id="MCH88129.1"/>
    </source>
</evidence>
<evidence type="ECO:0000313" key="6">
    <source>
        <dbReference type="Proteomes" id="UP000265520"/>
    </source>
</evidence>
<dbReference type="Proteomes" id="UP000265520">
    <property type="component" value="Unassembled WGS sequence"/>
</dbReference>
<proteinExistence type="predicted"/>
<evidence type="ECO:0000259" key="4">
    <source>
        <dbReference type="Pfam" id="PF18052"/>
    </source>
</evidence>
<keyword evidence="3" id="KW-0611">Plant defense</keyword>